<dbReference type="AlphaFoldDB" id="A0A9W4GI39"/>
<name>A0A9W4GI39_BLUGR</name>
<organism evidence="1 2">
    <name type="scientific">Blumeria graminis f. sp. triticale</name>
    <dbReference type="NCBI Taxonomy" id="1689686"/>
    <lineage>
        <taxon>Eukaryota</taxon>
        <taxon>Fungi</taxon>
        <taxon>Dikarya</taxon>
        <taxon>Ascomycota</taxon>
        <taxon>Pezizomycotina</taxon>
        <taxon>Leotiomycetes</taxon>
        <taxon>Erysiphales</taxon>
        <taxon>Erysiphaceae</taxon>
        <taxon>Blumeria</taxon>
    </lineage>
</organism>
<gene>
    <name evidence="1" type="ORF">BGTH12_LOCUS7585</name>
</gene>
<dbReference type="Proteomes" id="UP000683417">
    <property type="component" value="Unassembled WGS sequence"/>
</dbReference>
<evidence type="ECO:0000313" key="1">
    <source>
        <dbReference type="EMBL" id="CAD6506227.1"/>
    </source>
</evidence>
<evidence type="ECO:0000313" key="2">
    <source>
        <dbReference type="Proteomes" id="UP000683417"/>
    </source>
</evidence>
<proteinExistence type="predicted"/>
<protein>
    <submittedName>
        <fullName evidence="1">BgTH12-07154</fullName>
    </submittedName>
</protein>
<comment type="caution">
    <text evidence="1">The sequence shown here is derived from an EMBL/GenBank/DDBJ whole genome shotgun (WGS) entry which is preliminary data.</text>
</comment>
<dbReference type="EMBL" id="CAJHIT010000010">
    <property type="protein sequence ID" value="CAD6506227.1"/>
    <property type="molecule type" value="Genomic_DNA"/>
</dbReference>
<accession>A0A9W4GI39</accession>
<sequence length="50" mass="5624">MPWWLRPCYFPTRFAGQFSNHMIACSVAPALLQPGPKCDGNPELVMIMSI</sequence>
<reference evidence="1" key="1">
    <citation type="submission" date="2020-10" db="EMBL/GenBank/DDBJ databases">
        <authorList>
            <person name="Muller C M."/>
        </authorList>
    </citation>
    <scope>NUCLEOTIDE SEQUENCE</scope>
    <source>
        <strain evidence="1">THUN-12</strain>
    </source>
</reference>